<protein>
    <recommendedName>
        <fullName evidence="2">Reverse transcriptase domain-containing protein</fullName>
    </recommendedName>
</protein>
<sequence>MDASQGYHQIMLAPEDRKKVSFITSSDTFCYVAMSFGLKNAGVTYQRLVKKIFRPQIRRNVEVYVNNITTIKAQVLADFISEVARNIRRRHLSDQVWLLHVDGSSTTQGSGAGIVITSHKELKTSFDHFQITQIPREENVKADCLSKLASALEDYRTRLITIQCLPEARALLAVQPITTRVDWRTATIRWIEGGHLPDDRWEAARLKTRATRFLIQAGTLYKRSYTQPCCGACPHKKESMSSKRYIAVVVELMLALGLWPLKPYEQDTSGLP</sequence>
<reference evidence="1" key="2">
    <citation type="journal article" date="2024" name="Plant">
        <title>Genomic evolution and insights into agronomic trait innovations of Sesamum species.</title>
        <authorList>
            <person name="Miao H."/>
            <person name="Wang L."/>
            <person name="Qu L."/>
            <person name="Liu H."/>
            <person name="Sun Y."/>
            <person name="Le M."/>
            <person name="Wang Q."/>
            <person name="Wei S."/>
            <person name="Zheng Y."/>
            <person name="Lin W."/>
            <person name="Duan Y."/>
            <person name="Cao H."/>
            <person name="Xiong S."/>
            <person name="Wang X."/>
            <person name="Wei L."/>
            <person name="Li C."/>
            <person name="Ma Q."/>
            <person name="Ju M."/>
            <person name="Zhao R."/>
            <person name="Li G."/>
            <person name="Mu C."/>
            <person name="Tian Q."/>
            <person name="Mei H."/>
            <person name="Zhang T."/>
            <person name="Gao T."/>
            <person name="Zhang H."/>
        </authorList>
    </citation>
    <scope>NUCLEOTIDE SEQUENCE</scope>
    <source>
        <strain evidence="1">G02</strain>
    </source>
</reference>
<dbReference type="InterPro" id="IPR043502">
    <property type="entry name" value="DNA/RNA_pol_sf"/>
</dbReference>
<dbReference type="InterPro" id="IPR043128">
    <property type="entry name" value="Rev_trsase/Diguanyl_cyclase"/>
</dbReference>
<comment type="caution">
    <text evidence="1">The sequence shown here is derived from an EMBL/GenBank/DDBJ whole genome shotgun (WGS) entry which is preliminary data.</text>
</comment>
<organism evidence="1">
    <name type="scientific">Sesamum radiatum</name>
    <name type="common">Black benniseed</name>
    <dbReference type="NCBI Taxonomy" id="300843"/>
    <lineage>
        <taxon>Eukaryota</taxon>
        <taxon>Viridiplantae</taxon>
        <taxon>Streptophyta</taxon>
        <taxon>Embryophyta</taxon>
        <taxon>Tracheophyta</taxon>
        <taxon>Spermatophyta</taxon>
        <taxon>Magnoliopsida</taxon>
        <taxon>eudicotyledons</taxon>
        <taxon>Gunneridae</taxon>
        <taxon>Pentapetalae</taxon>
        <taxon>asterids</taxon>
        <taxon>lamiids</taxon>
        <taxon>Lamiales</taxon>
        <taxon>Pedaliaceae</taxon>
        <taxon>Sesamum</taxon>
    </lineage>
</organism>
<name>A0AAW2K9Z7_SESRA</name>
<dbReference type="PANTHER" id="PTHR24559:SF444">
    <property type="entry name" value="REVERSE TRANSCRIPTASE DOMAIN-CONTAINING PROTEIN"/>
    <property type="match status" value="1"/>
</dbReference>
<gene>
    <name evidence="1" type="ORF">Sradi_6190000</name>
</gene>
<dbReference type="EMBL" id="JACGWJ010000029">
    <property type="protein sequence ID" value="KAL0303219.1"/>
    <property type="molecule type" value="Genomic_DNA"/>
</dbReference>
<proteinExistence type="predicted"/>
<dbReference type="SUPFAM" id="SSF56672">
    <property type="entry name" value="DNA/RNA polymerases"/>
    <property type="match status" value="1"/>
</dbReference>
<evidence type="ECO:0008006" key="2">
    <source>
        <dbReference type="Google" id="ProtNLM"/>
    </source>
</evidence>
<dbReference type="PANTHER" id="PTHR24559">
    <property type="entry name" value="TRANSPOSON TY3-I GAG-POL POLYPROTEIN"/>
    <property type="match status" value="1"/>
</dbReference>
<dbReference type="Gene3D" id="3.10.10.10">
    <property type="entry name" value="HIV Type 1 Reverse Transcriptase, subunit A, domain 1"/>
    <property type="match status" value="1"/>
</dbReference>
<dbReference type="InterPro" id="IPR053134">
    <property type="entry name" value="RNA-dir_DNA_polymerase"/>
</dbReference>
<dbReference type="Gene3D" id="3.30.70.270">
    <property type="match status" value="1"/>
</dbReference>
<dbReference type="AlphaFoldDB" id="A0AAW2K9Z7"/>
<reference evidence="1" key="1">
    <citation type="submission" date="2020-06" db="EMBL/GenBank/DDBJ databases">
        <authorList>
            <person name="Li T."/>
            <person name="Hu X."/>
            <person name="Zhang T."/>
            <person name="Song X."/>
            <person name="Zhang H."/>
            <person name="Dai N."/>
            <person name="Sheng W."/>
            <person name="Hou X."/>
            <person name="Wei L."/>
        </authorList>
    </citation>
    <scope>NUCLEOTIDE SEQUENCE</scope>
    <source>
        <strain evidence="1">G02</strain>
        <tissue evidence="1">Leaf</tissue>
    </source>
</reference>
<accession>A0AAW2K9Z7</accession>
<evidence type="ECO:0000313" key="1">
    <source>
        <dbReference type="EMBL" id="KAL0303219.1"/>
    </source>
</evidence>